<keyword evidence="4" id="KW-1185">Reference proteome</keyword>
<gene>
    <name evidence="3" type="ORF">SAMN05216554_4458</name>
</gene>
<dbReference type="GO" id="GO:0080120">
    <property type="term" value="P:CAAX-box protein maturation"/>
    <property type="evidence" value="ECO:0007669"/>
    <property type="project" value="UniProtKB-ARBA"/>
</dbReference>
<feature type="transmembrane region" description="Helical" evidence="1">
    <location>
        <begin position="50"/>
        <end position="71"/>
    </location>
</feature>
<accession>A0A1H3TSC0</accession>
<dbReference type="InterPro" id="IPR003675">
    <property type="entry name" value="Rce1/LyrA-like_dom"/>
</dbReference>
<dbReference type="STRING" id="381665.SAMN05216554_4458"/>
<reference evidence="3 4" key="1">
    <citation type="submission" date="2016-10" db="EMBL/GenBank/DDBJ databases">
        <authorList>
            <person name="de Groot N.N."/>
        </authorList>
    </citation>
    <scope>NUCLEOTIDE SEQUENCE [LARGE SCALE GENOMIC DNA]</scope>
    <source>
        <strain evidence="3 4">CGMCC 4.3491</strain>
    </source>
</reference>
<dbReference type="AlphaFoldDB" id="A0A1H3TSC0"/>
<feature type="transmembrane region" description="Helical" evidence="1">
    <location>
        <begin position="104"/>
        <end position="124"/>
    </location>
</feature>
<feature type="transmembrane region" description="Helical" evidence="1">
    <location>
        <begin position="145"/>
        <end position="165"/>
    </location>
</feature>
<keyword evidence="1" id="KW-0472">Membrane</keyword>
<dbReference type="EMBL" id="FNPZ01000007">
    <property type="protein sequence ID" value="SDZ53050.1"/>
    <property type="molecule type" value="Genomic_DNA"/>
</dbReference>
<protein>
    <recommendedName>
        <fullName evidence="2">CAAX prenyl protease 2/Lysostaphin resistance protein A-like domain-containing protein</fullName>
    </recommendedName>
</protein>
<feature type="transmembrane region" description="Helical" evidence="1">
    <location>
        <begin position="243"/>
        <end position="260"/>
    </location>
</feature>
<sequence length="293" mass="32489">MVAKKVTYTKLSPLVYCGFPTDFVENERCAQESGVMTRATEWARFRRRRLWTEIGIVLGVSLGASAVYSVVNLIGRLTAETALADQTATINGALSDRAWLDLTYQLLAIFFDLVPVALAFYLLAISGGNPFRRIGFDLKKPASDLGRGLLLVLVIGVPGIALYFVGRALGFTVNVVPAPLDTYWWTTPILILSALRAALQEELIVVGYLFTRLRQLGWGKWQIILSAAVLRGSYHLYQGIGPFFGNVVMGIVFGWCYWRWGRVMPLVVAHWIIDIASFVGYAWALATFPALFG</sequence>
<evidence type="ECO:0000259" key="2">
    <source>
        <dbReference type="Pfam" id="PF02517"/>
    </source>
</evidence>
<keyword evidence="1" id="KW-1133">Transmembrane helix</keyword>
<evidence type="ECO:0000313" key="4">
    <source>
        <dbReference type="Proteomes" id="UP000198891"/>
    </source>
</evidence>
<feature type="transmembrane region" description="Helical" evidence="1">
    <location>
        <begin position="272"/>
        <end position="292"/>
    </location>
</feature>
<organism evidence="3 4">
    <name type="scientific">Herbiconiux ginsengi</name>
    <dbReference type="NCBI Taxonomy" id="381665"/>
    <lineage>
        <taxon>Bacteria</taxon>
        <taxon>Bacillati</taxon>
        <taxon>Actinomycetota</taxon>
        <taxon>Actinomycetes</taxon>
        <taxon>Micrococcales</taxon>
        <taxon>Microbacteriaceae</taxon>
        <taxon>Herbiconiux</taxon>
    </lineage>
</organism>
<proteinExistence type="predicted"/>
<dbReference type="GO" id="GO:0004175">
    <property type="term" value="F:endopeptidase activity"/>
    <property type="evidence" value="ECO:0007669"/>
    <property type="project" value="UniProtKB-ARBA"/>
</dbReference>
<dbReference type="Pfam" id="PF02517">
    <property type="entry name" value="Rce1-like"/>
    <property type="match status" value="1"/>
</dbReference>
<evidence type="ECO:0000256" key="1">
    <source>
        <dbReference type="SAM" id="Phobius"/>
    </source>
</evidence>
<keyword evidence="1" id="KW-0812">Transmembrane</keyword>
<evidence type="ECO:0000313" key="3">
    <source>
        <dbReference type="EMBL" id="SDZ53050.1"/>
    </source>
</evidence>
<name>A0A1H3TSC0_9MICO</name>
<feature type="domain" description="CAAX prenyl protease 2/Lysostaphin resistance protein A-like" evidence="2">
    <location>
        <begin position="184"/>
        <end position="275"/>
    </location>
</feature>
<dbReference type="Proteomes" id="UP000198891">
    <property type="component" value="Unassembled WGS sequence"/>
</dbReference>